<accession>A0AAV4XPB5</accession>
<proteinExistence type="predicted"/>
<keyword evidence="3" id="KW-1185">Reference proteome</keyword>
<protein>
    <submittedName>
        <fullName evidence="2">Uncharacterized protein</fullName>
    </submittedName>
</protein>
<sequence>MAARDKLKSRASVRPSGTPPGLSPNYFPRRLHAKPAGSGSDPNEGAIYSLHDQFLFYLVLHLFAESNSKAGVTSRTIPWRIITRIPVCSHLPSQPTRLESPQKNGPAEKNADSDEDEACWPF</sequence>
<feature type="compositionally biased region" description="Acidic residues" evidence="1">
    <location>
        <begin position="113"/>
        <end position="122"/>
    </location>
</feature>
<feature type="region of interest" description="Disordered" evidence="1">
    <location>
        <begin position="1"/>
        <end position="44"/>
    </location>
</feature>
<feature type="compositionally biased region" description="Polar residues" evidence="1">
    <location>
        <begin position="91"/>
        <end position="103"/>
    </location>
</feature>
<evidence type="ECO:0000313" key="3">
    <source>
        <dbReference type="Proteomes" id="UP001054945"/>
    </source>
</evidence>
<reference evidence="2 3" key="1">
    <citation type="submission" date="2021-06" db="EMBL/GenBank/DDBJ databases">
        <title>Caerostris extrusa draft genome.</title>
        <authorList>
            <person name="Kono N."/>
            <person name="Arakawa K."/>
        </authorList>
    </citation>
    <scope>NUCLEOTIDE SEQUENCE [LARGE SCALE GENOMIC DNA]</scope>
</reference>
<evidence type="ECO:0000256" key="1">
    <source>
        <dbReference type="SAM" id="MobiDB-lite"/>
    </source>
</evidence>
<gene>
    <name evidence="2" type="ORF">CEXT_412771</name>
</gene>
<dbReference type="Proteomes" id="UP001054945">
    <property type="component" value="Unassembled WGS sequence"/>
</dbReference>
<evidence type="ECO:0000313" key="2">
    <source>
        <dbReference type="EMBL" id="GIY96452.1"/>
    </source>
</evidence>
<comment type="caution">
    <text evidence="2">The sequence shown here is derived from an EMBL/GenBank/DDBJ whole genome shotgun (WGS) entry which is preliminary data.</text>
</comment>
<organism evidence="2 3">
    <name type="scientific">Caerostris extrusa</name>
    <name type="common">Bark spider</name>
    <name type="synonym">Caerostris bankana</name>
    <dbReference type="NCBI Taxonomy" id="172846"/>
    <lineage>
        <taxon>Eukaryota</taxon>
        <taxon>Metazoa</taxon>
        <taxon>Ecdysozoa</taxon>
        <taxon>Arthropoda</taxon>
        <taxon>Chelicerata</taxon>
        <taxon>Arachnida</taxon>
        <taxon>Araneae</taxon>
        <taxon>Araneomorphae</taxon>
        <taxon>Entelegynae</taxon>
        <taxon>Araneoidea</taxon>
        <taxon>Araneidae</taxon>
        <taxon>Caerostris</taxon>
    </lineage>
</organism>
<dbReference type="EMBL" id="BPLR01000660">
    <property type="protein sequence ID" value="GIY96452.1"/>
    <property type="molecule type" value="Genomic_DNA"/>
</dbReference>
<dbReference type="AlphaFoldDB" id="A0AAV4XPB5"/>
<feature type="region of interest" description="Disordered" evidence="1">
    <location>
        <begin position="91"/>
        <end position="122"/>
    </location>
</feature>
<name>A0AAV4XPB5_CAEEX</name>